<gene>
    <name evidence="2" type="ORF">GCM10009741_71210</name>
</gene>
<protein>
    <recommendedName>
        <fullName evidence="4">Fibronectin type-III domain-containing protein</fullName>
    </recommendedName>
</protein>
<name>A0ABP4N8A4_9ACTN</name>
<feature type="chain" id="PRO_5046177986" description="Fibronectin type-III domain-containing protein" evidence="1">
    <location>
        <begin position="26"/>
        <end position="416"/>
    </location>
</feature>
<feature type="signal peptide" evidence="1">
    <location>
        <begin position="1"/>
        <end position="25"/>
    </location>
</feature>
<keyword evidence="1" id="KW-0732">Signal</keyword>
<reference evidence="3" key="1">
    <citation type="journal article" date="2019" name="Int. J. Syst. Evol. Microbiol.">
        <title>The Global Catalogue of Microorganisms (GCM) 10K type strain sequencing project: providing services to taxonomists for standard genome sequencing and annotation.</title>
        <authorList>
            <consortium name="The Broad Institute Genomics Platform"/>
            <consortium name="The Broad Institute Genome Sequencing Center for Infectious Disease"/>
            <person name="Wu L."/>
            <person name="Ma J."/>
        </authorList>
    </citation>
    <scope>NUCLEOTIDE SEQUENCE [LARGE SCALE GENOMIC DNA]</scope>
    <source>
        <strain evidence="3">JCM 14303</strain>
    </source>
</reference>
<dbReference type="Proteomes" id="UP001500363">
    <property type="component" value="Unassembled WGS sequence"/>
</dbReference>
<dbReference type="EMBL" id="BAAANC010000004">
    <property type="protein sequence ID" value="GAA1556375.1"/>
    <property type="molecule type" value="Genomic_DNA"/>
</dbReference>
<sequence length="416" mass="44493">MKKQLGLVLAAGMAASVLVAAPASATDVVPTNVRIAWKDTTFQTVVVSWDEAEPVGNSIQLFKRGFTTAYYATSFLADQPNSVEVPAATIRAANWREGRDTPFEFAVSASGGPKVVSMSFDANTPDAPEVVSRTLSTAGVSTVRWKDASRDTTPNDPLDRTEPLTYQVNYVPTGSPKSYPIGARTAATQATYTLRSPYSLYVAGYNEWGNQFYRRLLTAEATRLTAKVPSWVVYQDSARVTGTYTPATESRPVVLQARNSSTSPWYVVASAVFRSGKFGFQLGTGGSRQYRVVTPTATYSAGAVIAYGASTAPAASTTQLRTSGFFTGDPILAGMRNTAGVYVYPALNTTAQLQRWTGTAWSTVGPVTVKAGTGYGSVLATKPGRTAYRFYVPVSRTGGTWFAAAYTNTFVNNVGQ</sequence>
<accession>A0ABP4N8A4</accession>
<evidence type="ECO:0000313" key="2">
    <source>
        <dbReference type="EMBL" id="GAA1556375.1"/>
    </source>
</evidence>
<dbReference type="RefSeq" id="WP_344182221.1">
    <property type="nucleotide sequence ID" value="NZ_BAAANC010000004.1"/>
</dbReference>
<proteinExistence type="predicted"/>
<evidence type="ECO:0008006" key="4">
    <source>
        <dbReference type="Google" id="ProtNLM"/>
    </source>
</evidence>
<evidence type="ECO:0000256" key="1">
    <source>
        <dbReference type="SAM" id="SignalP"/>
    </source>
</evidence>
<keyword evidence="3" id="KW-1185">Reference proteome</keyword>
<organism evidence="2 3">
    <name type="scientific">Kribbella lupini</name>
    <dbReference type="NCBI Taxonomy" id="291602"/>
    <lineage>
        <taxon>Bacteria</taxon>
        <taxon>Bacillati</taxon>
        <taxon>Actinomycetota</taxon>
        <taxon>Actinomycetes</taxon>
        <taxon>Propionibacteriales</taxon>
        <taxon>Kribbellaceae</taxon>
        <taxon>Kribbella</taxon>
    </lineage>
</organism>
<comment type="caution">
    <text evidence="2">The sequence shown here is derived from an EMBL/GenBank/DDBJ whole genome shotgun (WGS) entry which is preliminary data.</text>
</comment>
<evidence type="ECO:0000313" key="3">
    <source>
        <dbReference type="Proteomes" id="UP001500363"/>
    </source>
</evidence>